<evidence type="ECO:0000256" key="1">
    <source>
        <dbReference type="SAM" id="MobiDB-lite"/>
    </source>
</evidence>
<keyword evidence="3" id="KW-1185">Reference proteome</keyword>
<name>X6LRL2_RETFI</name>
<gene>
    <name evidence="2" type="ORF">RFI_33356</name>
</gene>
<proteinExistence type="predicted"/>
<feature type="region of interest" description="Disordered" evidence="1">
    <location>
        <begin position="194"/>
        <end position="217"/>
    </location>
</feature>
<organism evidence="2 3">
    <name type="scientific">Reticulomyxa filosa</name>
    <dbReference type="NCBI Taxonomy" id="46433"/>
    <lineage>
        <taxon>Eukaryota</taxon>
        <taxon>Sar</taxon>
        <taxon>Rhizaria</taxon>
        <taxon>Retaria</taxon>
        <taxon>Foraminifera</taxon>
        <taxon>Monothalamids</taxon>
        <taxon>Reticulomyxidae</taxon>
        <taxon>Reticulomyxa</taxon>
    </lineage>
</organism>
<dbReference type="EMBL" id="ASPP01030629">
    <property type="protein sequence ID" value="ETO04046.1"/>
    <property type="molecule type" value="Genomic_DNA"/>
</dbReference>
<accession>X6LRL2</accession>
<feature type="compositionally biased region" description="Acidic residues" evidence="1">
    <location>
        <begin position="125"/>
        <end position="142"/>
    </location>
</feature>
<evidence type="ECO:0000313" key="3">
    <source>
        <dbReference type="Proteomes" id="UP000023152"/>
    </source>
</evidence>
<protein>
    <submittedName>
        <fullName evidence="2">Uncharacterized protein</fullName>
    </submittedName>
</protein>
<sequence length="217" mass="23994">MLQSDCFWDVFASRVNLKALNLFGTSLIRTKLAMELIAKLRGVPIRDVNFNDKGVTLLSGKTLSVVEKLLTGYNPRVVADLIDVRLDQFPSVHKSFLQLQQECNVSMKSTSDTLTFVGHARSNDDNGDDDNDNDDNDNDNENELTSLLSTSQLQQEHSEDNANNSIALGNANTSLQTQTRSPKKDIALPLHDPQTLANNTSCQPLPDTLTLDSHPKQ</sequence>
<comment type="caution">
    <text evidence="2">The sequence shown here is derived from an EMBL/GenBank/DDBJ whole genome shotgun (WGS) entry which is preliminary data.</text>
</comment>
<reference evidence="2 3" key="1">
    <citation type="journal article" date="2013" name="Curr. Biol.">
        <title>The Genome of the Foraminiferan Reticulomyxa filosa.</title>
        <authorList>
            <person name="Glockner G."/>
            <person name="Hulsmann N."/>
            <person name="Schleicher M."/>
            <person name="Noegel A.A."/>
            <person name="Eichinger L."/>
            <person name="Gallinger C."/>
            <person name="Pawlowski J."/>
            <person name="Sierra R."/>
            <person name="Euteneuer U."/>
            <person name="Pillet L."/>
            <person name="Moustafa A."/>
            <person name="Platzer M."/>
            <person name="Groth M."/>
            <person name="Szafranski K."/>
            <person name="Schliwa M."/>
        </authorList>
    </citation>
    <scope>NUCLEOTIDE SEQUENCE [LARGE SCALE GENOMIC DNA]</scope>
</reference>
<dbReference type="AlphaFoldDB" id="X6LRL2"/>
<evidence type="ECO:0000313" key="2">
    <source>
        <dbReference type="EMBL" id="ETO04046.1"/>
    </source>
</evidence>
<feature type="region of interest" description="Disordered" evidence="1">
    <location>
        <begin position="117"/>
        <end position="143"/>
    </location>
</feature>
<dbReference type="Proteomes" id="UP000023152">
    <property type="component" value="Unassembled WGS sequence"/>
</dbReference>